<dbReference type="PROSITE" id="PS51687">
    <property type="entry name" value="SAM_MT_RNA_M5U"/>
    <property type="match status" value="1"/>
</dbReference>
<dbReference type="Gene3D" id="3.40.50.150">
    <property type="entry name" value="Vaccinia Virus protein VP39"/>
    <property type="match status" value="1"/>
</dbReference>
<feature type="active site" description="Nucleophile" evidence="4">
    <location>
        <position position="341"/>
    </location>
</feature>
<dbReference type="Proteomes" id="UP000245921">
    <property type="component" value="Unassembled WGS sequence"/>
</dbReference>
<dbReference type="Pfam" id="PF05958">
    <property type="entry name" value="tRNA_U5-meth_tr"/>
    <property type="match status" value="1"/>
</dbReference>
<evidence type="ECO:0000313" key="6">
    <source>
        <dbReference type="EMBL" id="PWJ91245.1"/>
    </source>
</evidence>
<keyword evidence="2 4" id="KW-0808">Transferase</keyword>
<sequence length="383" mass="44460">MELCSVFGKCGGCEFLDIEYDEQLKNKEKKVFEIFKNLNLKPKNYHGIVKSPNTYEYRNKMEYTFGNESKDAPLNLGMKAKGRKFDVHYTKDCKLVDDDFNQIVIFTRQFFLEREYTFRNYRAHKGYLRHLSVRKGLNTNELLINIATDQTDENDKDIKLWAEGILNLKLKSKIVSILHSKTGAKGNVLKADKLEIIYGKDYYIEKILDLKFKIGPFSFFQTNTYGAEKLYETAIQYAENTDITYDLYSGTGTIASLLSKKSKKVYAVEIIKEAVEMAKENAELNDIFNVEFICGDVKEEITKLEGHPDFVVLDPPRAGLNPKVLKFLKEQKFRKIIYVSCNPETLAENIKEVEDLYDFQHYHLVDMFPNTRHIESVAVLEIK</sequence>
<evidence type="ECO:0000256" key="2">
    <source>
        <dbReference type="ARBA" id="ARBA00022679"/>
    </source>
</evidence>
<comment type="similarity">
    <text evidence="4">Belongs to the class I-like SAM-binding methyltransferase superfamily. RNA M5U methyltransferase family.</text>
</comment>
<protein>
    <submittedName>
        <fullName evidence="6">23S rRNA m(5)U-1939 methyltransferase</fullName>
    </submittedName>
</protein>
<evidence type="ECO:0000256" key="5">
    <source>
        <dbReference type="PROSITE-ProRule" id="PRU10015"/>
    </source>
</evidence>
<dbReference type="Gene3D" id="2.40.50.1070">
    <property type="match status" value="1"/>
</dbReference>
<dbReference type="GO" id="GO:0070041">
    <property type="term" value="F:rRNA (uridine-C5-)-methyltransferase activity"/>
    <property type="evidence" value="ECO:0007669"/>
    <property type="project" value="TreeGrafter"/>
</dbReference>
<feature type="binding site" evidence="4">
    <location>
        <position position="221"/>
    </location>
    <ligand>
        <name>S-adenosyl-L-methionine</name>
        <dbReference type="ChEBI" id="CHEBI:59789"/>
    </ligand>
</feature>
<accession>A0AA45C684</accession>
<dbReference type="SUPFAM" id="SSF53335">
    <property type="entry name" value="S-adenosyl-L-methionine-dependent methyltransferases"/>
    <property type="match status" value="1"/>
</dbReference>
<feature type="binding site" evidence="4">
    <location>
        <position position="248"/>
    </location>
    <ligand>
        <name>S-adenosyl-L-methionine</name>
        <dbReference type="ChEBI" id="CHEBI:59789"/>
    </ligand>
</feature>
<dbReference type="NCBIfam" id="TIGR00479">
    <property type="entry name" value="rumA"/>
    <property type="match status" value="1"/>
</dbReference>
<dbReference type="RefSeq" id="WP_109605068.1">
    <property type="nucleotide sequence ID" value="NZ_JAMHJO010000015.1"/>
</dbReference>
<evidence type="ECO:0000256" key="1">
    <source>
        <dbReference type="ARBA" id="ARBA00022603"/>
    </source>
</evidence>
<proteinExistence type="inferred from homology"/>
<dbReference type="EMBL" id="QGGI01000011">
    <property type="protein sequence ID" value="PWJ91245.1"/>
    <property type="molecule type" value="Genomic_DNA"/>
</dbReference>
<dbReference type="InterPro" id="IPR029063">
    <property type="entry name" value="SAM-dependent_MTases_sf"/>
</dbReference>
<evidence type="ECO:0000256" key="3">
    <source>
        <dbReference type="ARBA" id="ARBA00022691"/>
    </source>
</evidence>
<feature type="binding site" evidence="4">
    <location>
        <position position="314"/>
    </location>
    <ligand>
        <name>S-adenosyl-L-methionine</name>
        <dbReference type="ChEBI" id="CHEBI:59789"/>
    </ligand>
</feature>
<name>A0AA45C684_9BACT</name>
<comment type="caution">
    <text evidence="6">The sequence shown here is derived from an EMBL/GenBank/DDBJ whole genome shotgun (WGS) entry which is preliminary data.</text>
</comment>
<dbReference type="PANTHER" id="PTHR11061">
    <property type="entry name" value="RNA M5U METHYLTRANSFERASE"/>
    <property type="match status" value="1"/>
</dbReference>
<dbReference type="PROSITE" id="PS01230">
    <property type="entry name" value="TRMA_1"/>
    <property type="match status" value="1"/>
</dbReference>
<feature type="active site" evidence="5">
    <location>
        <position position="341"/>
    </location>
</feature>
<dbReference type="PANTHER" id="PTHR11061:SF30">
    <property type="entry name" value="TRNA (URACIL(54)-C(5))-METHYLTRANSFERASE"/>
    <property type="match status" value="1"/>
</dbReference>
<feature type="binding site" evidence="4">
    <location>
        <position position="269"/>
    </location>
    <ligand>
        <name>S-adenosyl-L-methionine</name>
        <dbReference type="ChEBI" id="CHEBI:59789"/>
    </ligand>
</feature>
<keyword evidence="7" id="KW-1185">Reference proteome</keyword>
<dbReference type="GO" id="GO:0070475">
    <property type="term" value="P:rRNA base methylation"/>
    <property type="evidence" value="ECO:0007669"/>
    <property type="project" value="TreeGrafter"/>
</dbReference>
<keyword evidence="3 4" id="KW-0949">S-adenosyl-L-methionine</keyword>
<evidence type="ECO:0000256" key="4">
    <source>
        <dbReference type="PROSITE-ProRule" id="PRU01024"/>
    </source>
</evidence>
<keyword evidence="1 4" id="KW-0489">Methyltransferase</keyword>
<organism evidence="6 7">
    <name type="scientific">Oceanotoga teriensis</name>
    <dbReference type="NCBI Taxonomy" id="515440"/>
    <lineage>
        <taxon>Bacteria</taxon>
        <taxon>Thermotogati</taxon>
        <taxon>Thermotogota</taxon>
        <taxon>Thermotogae</taxon>
        <taxon>Petrotogales</taxon>
        <taxon>Petrotogaceae</taxon>
        <taxon>Oceanotoga</taxon>
    </lineage>
</organism>
<dbReference type="InterPro" id="IPR010280">
    <property type="entry name" value="U5_MeTrfase_fam"/>
</dbReference>
<dbReference type="AlphaFoldDB" id="A0AA45C684"/>
<dbReference type="InterPro" id="IPR030390">
    <property type="entry name" value="MeTrfase_TrmA_AS"/>
</dbReference>
<gene>
    <name evidence="6" type="ORF">C7380_11153</name>
</gene>
<dbReference type="CDD" id="cd02440">
    <property type="entry name" value="AdoMet_MTases"/>
    <property type="match status" value="1"/>
</dbReference>
<evidence type="ECO:0000313" key="7">
    <source>
        <dbReference type="Proteomes" id="UP000245921"/>
    </source>
</evidence>
<reference evidence="6 7" key="1">
    <citation type="submission" date="2018-05" db="EMBL/GenBank/DDBJ databases">
        <title>Genomic Encyclopedia of Type Strains, Phase IV (KMG-IV): sequencing the most valuable type-strain genomes for metagenomic binning, comparative biology and taxonomic classification.</title>
        <authorList>
            <person name="Goeker M."/>
        </authorList>
    </citation>
    <scope>NUCLEOTIDE SEQUENCE [LARGE SCALE GENOMIC DNA]</scope>
    <source>
        <strain evidence="6 7">DSM 24906</strain>
    </source>
</reference>